<dbReference type="InterPro" id="IPR043131">
    <property type="entry name" value="BCAT-like_N"/>
</dbReference>
<evidence type="ECO:0000313" key="15">
    <source>
        <dbReference type="EMBL" id="CUU23681.1"/>
    </source>
</evidence>
<dbReference type="Pfam" id="PF01063">
    <property type="entry name" value="Aminotran_4"/>
    <property type="match status" value="1"/>
</dbReference>
<comment type="cofactor">
    <cofactor evidence="1 14">
        <name>pyridoxal 5'-phosphate</name>
        <dbReference type="ChEBI" id="CHEBI:597326"/>
    </cofactor>
</comment>
<dbReference type="InterPro" id="IPR001544">
    <property type="entry name" value="Aminotrans_IV"/>
</dbReference>
<comment type="catalytic activity">
    <reaction evidence="9">
        <text>4-amino-4-deoxychorismate = 4-aminobenzoate + pyruvate + H(+)</text>
        <dbReference type="Rhea" id="RHEA:16201"/>
        <dbReference type="ChEBI" id="CHEBI:15361"/>
        <dbReference type="ChEBI" id="CHEBI:15378"/>
        <dbReference type="ChEBI" id="CHEBI:17836"/>
        <dbReference type="ChEBI" id="CHEBI:58406"/>
        <dbReference type="EC" id="4.1.3.38"/>
    </reaction>
</comment>
<keyword evidence="16" id="KW-1185">Reference proteome</keyword>
<dbReference type="InterPro" id="IPR050571">
    <property type="entry name" value="Class-IV_PLP-Dep_Aminotrnsfr"/>
</dbReference>
<dbReference type="GO" id="GO:0008696">
    <property type="term" value="F:4-amino-4-deoxychorismate lyase activity"/>
    <property type="evidence" value="ECO:0007669"/>
    <property type="project" value="UniProtKB-UniRule"/>
</dbReference>
<keyword evidence="4 14" id="KW-0663">Pyridoxal phosphate</keyword>
<dbReference type="SUPFAM" id="SSF56752">
    <property type="entry name" value="D-aminoacid aminotransferase-like PLP-dependent enzymes"/>
    <property type="match status" value="1"/>
</dbReference>
<dbReference type="Gene3D" id="3.20.10.10">
    <property type="entry name" value="D-amino Acid Aminotransferase, subunit A, domain 2"/>
    <property type="match status" value="1"/>
</dbReference>
<evidence type="ECO:0000256" key="14">
    <source>
        <dbReference type="RuleBase" id="RU004516"/>
    </source>
</evidence>
<dbReference type="PATRIC" id="fig|1619313.3.peg.1500"/>
<keyword evidence="5" id="KW-0289">Folate biosynthesis</keyword>
<dbReference type="InterPro" id="IPR043132">
    <property type="entry name" value="BCAT-like_C"/>
</dbReference>
<evidence type="ECO:0000256" key="12">
    <source>
        <dbReference type="NCBIfam" id="TIGR03461"/>
    </source>
</evidence>
<evidence type="ECO:0000256" key="11">
    <source>
        <dbReference type="ARBA" id="ARBA00069174"/>
    </source>
</evidence>
<dbReference type="AlphaFoldDB" id="A0A0U5GKJ4"/>
<evidence type="ECO:0000256" key="10">
    <source>
        <dbReference type="ARBA" id="ARBA00054027"/>
    </source>
</evidence>
<dbReference type="CDD" id="cd01559">
    <property type="entry name" value="ADCL_like"/>
    <property type="match status" value="1"/>
</dbReference>
<proteinExistence type="inferred from homology"/>
<dbReference type="GO" id="GO:0030170">
    <property type="term" value="F:pyridoxal phosphate binding"/>
    <property type="evidence" value="ECO:0007669"/>
    <property type="project" value="InterPro"/>
</dbReference>
<dbReference type="PROSITE" id="PS00770">
    <property type="entry name" value="AA_TRANSFER_CLASS_4"/>
    <property type="match status" value="1"/>
</dbReference>
<dbReference type="FunFam" id="3.20.10.10:FF:000002">
    <property type="entry name" value="D-alanine aminotransferase"/>
    <property type="match status" value="1"/>
</dbReference>
<name>A0A0U5GKJ4_9GAMM</name>
<dbReference type="Proteomes" id="UP000059419">
    <property type="component" value="Chromosome 1"/>
</dbReference>
<dbReference type="RefSeq" id="WP_067429636.1">
    <property type="nucleotide sequence ID" value="NZ_CP073262.1"/>
</dbReference>
<dbReference type="InterPro" id="IPR018300">
    <property type="entry name" value="Aminotrans_IV_CS"/>
</dbReference>
<dbReference type="GO" id="GO:0046656">
    <property type="term" value="P:folic acid biosynthetic process"/>
    <property type="evidence" value="ECO:0007669"/>
    <property type="project" value="UniProtKB-KW"/>
</dbReference>
<evidence type="ECO:0000256" key="7">
    <source>
        <dbReference type="ARBA" id="ARBA00035633"/>
    </source>
</evidence>
<evidence type="ECO:0000256" key="3">
    <source>
        <dbReference type="ARBA" id="ARBA00011738"/>
    </source>
</evidence>
<comment type="function">
    <text evidence="10">Involved in the biosynthesis of p-aminobenzoate (PABA), a precursor of tetrahydrofolate. Converts 4-amino-4-deoxychorismate into 4-aminobenzoate (PABA) and pyruvate.</text>
</comment>
<comment type="subunit">
    <text evidence="3">Homodimer.</text>
</comment>
<dbReference type="KEGG" id="ege:EM595_1447"/>
<dbReference type="OrthoDB" id="9805628at2"/>
<accession>A0A0U5GKJ4</accession>
<dbReference type="PANTHER" id="PTHR42743:SF2">
    <property type="entry name" value="AMINODEOXYCHORISMATE LYASE"/>
    <property type="match status" value="1"/>
</dbReference>
<evidence type="ECO:0000256" key="1">
    <source>
        <dbReference type="ARBA" id="ARBA00001933"/>
    </source>
</evidence>
<reference evidence="16" key="1">
    <citation type="submission" date="2015-11" db="EMBL/GenBank/DDBJ databases">
        <authorList>
            <person name="Blom J."/>
        </authorList>
    </citation>
    <scope>NUCLEOTIDE SEQUENCE [LARGE SCALE GENOMIC DNA]</scope>
</reference>
<dbReference type="EC" id="4.1.3.38" evidence="8 12"/>
<comment type="similarity">
    <text evidence="2 13">Belongs to the class-IV pyridoxal-phosphate-dependent aminotransferase family.</text>
</comment>
<dbReference type="STRING" id="1619313.EM595_1447"/>
<dbReference type="InterPro" id="IPR017824">
    <property type="entry name" value="Aminodeoxychorismate_lyase_IV"/>
</dbReference>
<dbReference type="NCBIfam" id="NF004761">
    <property type="entry name" value="PRK06092.1"/>
    <property type="match status" value="1"/>
</dbReference>
<organism evidence="15 16">
    <name type="scientific">Duffyella gerundensis</name>
    <dbReference type="NCBI Taxonomy" id="1619313"/>
    <lineage>
        <taxon>Bacteria</taxon>
        <taxon>Pseudomonadati</taxon>
        <taxon>Pseudomonadota</taxon>
        <taxon>Gammaproteobacteria</taxon>
        <taxon>Enterobacterales</taxon>
        <taxon>Erwiniaceae</taxon>
        <taxon>Duffyella</taxon>
    </lineage>
</organism>
<dbReference type="Gene3D" id="3.30.470.10">
    <property type="match status" value="1"/>
</dbReference>
<dbReference type="GO" id="GO:0008153">
    <property type="term" value="P:4-aminobenzoate biosynthetic process"/>
    <property type="evidence" value="ECO:0007669"/>
    <property type="project" value="UniProtKB-UniRule"/>
</dbReference>
<keyword evidence="6 15" id="KW-0456">Lyase</keyword>
<comment type="pathway">
    <text evidence="7">Cofactor biosynthesis; tetrahydrofolate biosynthesis; 4-aminobenzoate from chorismate: step 2/2.</text>
</comment>
<evidence type="ECO:0000256" key="8">
    <source>
        <dbReference type="ARBA" id="ARBA00035676"/>
    </source>
</evidence>
<protein>
    <recommendedName>
        <fullName evidence="11 12">Aminodeoxychorismate lyase</fullName>
        <ecNumber evidence="8 12">4.1.3.38</ecNumber>
    </recommendedName>
</protein>
<dbReference type="GeneID" id="84613519"/>
<dbReference type="GO" id="GO:0005829">
    <property type="term" value="C:cytosol"/>
    <property type="evidence" value="ECO:0007669"/>
    <property type="project" value="TreeGrafter"/>
</dbReference>
<evidence type="ECO:0000313" key="16">
    <source>
        <dbReference type="Proteomes" id="UP000059419"/>
    </source>
</evidence>
<dbReference type="EMBL" id="LN907827">
    <property type="protein sequence ID" value="CUU23681.1"/>
    <property type="molecule type" value="Genomic_DNA"/>
</dbReference>
<evidence type="ECO:0000256" key="9">
    <source>
        <dbReference type="ARBA" id="ARBA00049529"/>
    </source>
</evidence>
<dbReference type="NCBIfam" id="TIGR03461">
    <property type="entry name" value="pabC_Proteo"/>
    <property type="match status" value="1"/>
</dbReference>
<gene>
    <name evidence="15" type="primary">pabC</name>
    <name evidence="15" type="ORF">EM595_1447</name>
</gene>
<evidence type="ECO:0000256" key="13">
    <source>
        <dbReference type="RuleBase" id="RU004106"/>
    </source>
</evidence>
<evidence type="ECO:0000256" key="4">
    <source>
        <dbReference type="ARBA" id="ARBA00022898"/>
    </source>
</evidence>
<evidence type="ECO:0000256" key="5">
    <source>
        <dbReference type="ARBA" id="ARBA00022909"/>
    </source>
</evidence>
<dbReference type="InterPro" id="IPR036038">
    <property type="entry name" value="Aminotransferase-like"/>
</dbReference>
<evidence type="ECO:0000256" key="6">
    <source>
        <dbReference type="ARBA" id="ARBA00023239"/>
    </source>
</evidence>
<evidence type="ECO:0000256" key="2">
    <source>
        <dbReference type="ARBA" id="ARBA00009320"/>
    </source>
</evidence>
<sequence length="270" mass="29554">MTWINGKPQATLAANDRAVQFGDGSFSTARIKAGKVQLLTAHLQRLRLGCERLLIEGCDWAALEQEMCTLAATTQDAVLKVIISRGAGGRGYSPAGCQQPTRILTLSNLPAHYLPLQQQGACLVTSPVQLARNPLLAGIKHLNRLEQVLIRARLEQTGADEALVLDTQGVVVECCAANLFWREGEQVFTPSIAHAGVDGVMRQHLLSVMAQMSLDCQIVEVMPGRLKAADEVWICNALMPILPVRQIDDTHYASRQFYHLLAACCYQDLL</sequence>
<dbReference type="PANTHER" id="PTHR42743">
    <property type="entry name" value="AMINO-ACID AMINOTRANSFERASE"/>
    <property type="match status" value="1"/>
</dbReference>